<reference evidence="2" key="1">
    <citation type="submission" date="2016-10" db="EMBL/GenBank/DDBJ databases">
        <authorList>
            <person name="Varghese N."/>
            <person name="Submissions S."/>
        </authorList>
    </citation>
    <scope>NUCLEOTIDE SEQUENCE [LARGE SCALE GENOMIC DNA]</scope>
    <source>
        <strain evidence="2">CGMCC 4.2126</strain>
    </source>
</reference>
<name>A0A1I3UNK7_9ACTN</name>
<sequence>MSSPDRRDDTTEQTDLLELVNVGPAVARHLARAGITRTGRLAGLDPVELYDRLCALDGHRYDPCLLDTFMSAVEQADGGPARPWWDYTAERKRLLSERVR</sequence>
<dbReference type="EMBL" id="FOQY01000013">
    <property type="protein sequence ID" value="SFJ84515.1"/>
    <property type="molecule type" value="Genomic_DNA"/>
</dbReference>
<dbReference type="AlphaFoldDB" id="A0A1I3UNK7"/>
<dbReference type="InterPro" id="IPR021725">
    <property type="entry name" value="Cdd1"/>
</dbReference>
<dbReference type="Pfam" id="PF11731">
    <property type="entry name" value="Cdd1"/>
    <property type="match status" value="1"/>
</dbReference>
<accession>A0A1I3UNK7</accession>
<evidence type="ECO:0000313" key="2">
    <source>
        <dbReference type="Proteomes" id="UP000199111"/>
    </source>
</evidence>
<organism evidence="1 2">
    <name type="scientific">Streptosporangium canum</name>
    <dbReference type="NCBI Taxonomy" id="324952"/>
    <lineage>
        <taxon>Bacteria</taxon>
        <taxon>Bacillati</taxon>
        <taxon>Actinomycetota</taxon>
        <taxon>Actinomycetes</taxon>
        <taxon>Streptosporangiales</taxon>
        <taxon>Streptosporangiaceae</taxon>
        <taxon>Streptosporangium</taxon>
    </lineage>
</organism>
<dbReference type="Gene3D" id="1.10.150.20">
    <property type="entry name" value="5' to 3' exonuclease, C-terminal subdomain"/>
    <property type="match status" value="1"/>
</dbReference>
<evidence type="ECO:0000313" key="1">
    <source>
        <dbReference type="EMBL" id="SFJ84515.1"/>
    </source>
</evidence>
<keyword evidence="2" id="KW-1185">Reference proteome</keyword>
<dbReference type="RefSeq" id="WP_093888513.1">
    <property type="nucleotide sequence ID" value="NZ_FOQY01000013.1"/>
</dbReference>
<dbReference type="GeneID" id="96299754"/>
<protein>
    <submittedName>
        <fullName evidence="1">Pathogenicity locus</fullName>
    </submittedName>
</protein>
<proteinExistence type="predicted"/>
<dbReference type="Proteomes" id="UP000199111">
    <property type="component" value="Unassembled WGS sequence"/>
</dbReference>
<gene>
    <name evidence="1" type="ORF">SAMN05216275_11323</name>
</gene>